<evidence type="ECO:0000256" key="4">
    <source>
        <dbReference type="ARBA" id="ARBA00015435"/>
    </source>
</evidence>
<dbReference type="NCBIfam" id="TIGR00810">
    <property type="entry name" value="secG"/>
    <property type="match status" value="1"/>
</dbReference>
<proteinExistence type="inferred from homology"/>
<keyword evidence="5" id="KW-0813">Transport</keyword>
<evidence type="ECO:0000256" key="2">
    <source>
        <dbReference type="ARBA" id="ARBA00008445"/>
    </source>
</evidence>
<keyword evidence="8 12" id="KW-1133">Transmembrane helix</keyword>
<evidence type="ECO:0000256" key="8">
    <source>
        <dbReference type="ARBA" id="ARBA00022989"/>
    </source>
</evidence>
<keyword evidence="9" id="KW-0811">Translocation</keyword>
<dbReference type="EMBL" id="KY629616">
    <property type="protein sequence ID" value="AST08757.1"/>
    <property type="molecule type" value="Genomic_DNA"/>
</dbReference>
<dbReference type="AlphaFoldDB" id="A0A2I4S6T9"/>
<dbReference type="InterPro" id="IPR004692">
    <property type="entry name" value="SecG"/>
</dbReference>
<dbReference type="GO" id="GO:0009306">
    <property type="term" value="P:protein secretion"/>
    <property type="evidence" value="ECO:0007669"/>
    <property type="project" value="InterPro"/>
</dbReference>
<keyword evidence="7" id="KW-0653">Protein transport</keyword>
<name>A0A2I4S6T9_9CHLO</name>
<feature type="transmembrane region" description="Helical" evidence="12">
    <location>
        <begin position="47"/>
        <end position="65"/>
    </location>
</feature>
<evidence type="ECO:0000256" key="6">
    <source>
        <dbReference type="ARBA" id="ARBA00022692"/>
    </source>
</evidence>
<comment type="similarity">
    <text evidence="2">Belongs to the SecG family.</text>
</comment>
<dbReference type="GO" id="GO:0016020">
    <property type="term" value="C:membrane"/>
    <property type="evidence" value="ECO:0007669"/>
    <property type="project" value="UniProtKB-SubCell"/>
</dbReference>
<dbReference type="GO" id="GO:0015450">
    <property type="term" value="F:protein-transporting ATPase activity"/>
    <property type="evidence" value="ECO:0007669"/>
    <property type="project" value="InterPro"/>
</dbReference>
<protein>
    <recommendedName>
        <fullName evidence="4">Probable protein-export membrane protein SecG</fullName>
    </recommendedName>
    <alternativeName>
        <fullName evidence="3">Probable protein-export membrane protein secG</fullName>
    </alternativeName>
</protein>
<evidence type="ECO:0000256" key="5">
    <source>
        <dbReference type="ARBA" id="ARBA00022448"/>
    </source>
</evidence>
<organism evidence="13">
    <name type="scientific">Chlorella heliozoae</name>
    <dbReference type="NCBI Taxonomy" id="554066"/>
    <lineage>
        <taxon>Eukaryota</taxon>
        <taxon>Viridiplantae</taxon>
        <taxon>Chlorophyta</taxon>
        <taxon>core chlorophytes</taxon>
        <taxon>Trebouxiophyceae</taxon>
        <taxon>Chlorellales</taxon>
        <taxon>Chlorellaceae</taxon>
        <taxon>Chlorella clade</taxon>
        <taxon>Chlorella</taxon>
    </lineage>
</organism>
<gene>
    <name evidence="13" type="primary">ycf47</name>
</gene>
<comment type="function">
    <text evidence="11">Involved in protein export. Participates in an early event of protein translocation across the chloroplast thylakoid membrane.</text>
</comment>
<evidence type="ECO:0000256" key="9">
    <source>
        <dbReference type="ARBA" id="ARBA00023010"/>
    </source>
</evidence>
<sequence>MLQFIELIIAFSIIILVVPQTPTENIVLRKLLETGFFTNYVKAKDFLNKTTWFLIFLFLVLLIALNSKVFF</sequence>
<dbReference type="GeneID" id="35656251"/>
<reference evidence="13" key="1">
    <citation type="journal article" date="2017" name="Sci. Rep.">
        <title>Multiple origins of endosymbionts in Chlorellaceae with no reductive effects on the plastid or mitochondrial genomes.</title>
        <authorList>
            <person name="Fan W."/>
            <person name="Guo W."/>
            <person name="Van Etten J.L."/>
            <person name="Mower J.P."/>
        </authorList>
    </citation>
    <scope>NUCLEOTIDE SEQUENCE</scope>
</reference>
<comment type="subcellular location">
    <subcellularLocation>
        <location evidence="1">Membrane</location>
        <topology evidence="1">Multi-pass membrane protein</topology>
    </subcellularLocation>
</comment>
<evidence type="ECO:0000256" key="7">
    <source>
        <dbReference type="ARBA" id="ARBA00022927"/>
    </source>
</evidence>
<geneLocation type="plastid" evidence="13"/>
<keyword evidence="10 12" id="KW-0472">Membrane</keyword>
<evidence type="ECO:0000256" key="3">
    <source>
        <dbReference type="ARBA" id="ARBA00013657"/>
    </source>
</evidence>
<evidence type="ECO:0000256" key="1">
    <source>
        <dbReference type="ARBA" id="ARBA00004141"/>
    </source>
</evidence>
<dbReference type="RefSeq" id="YP_009455945.1">
    <property type="nucleotide sequence ID" value="NC_036805.1"/>
</dbReference>
<keyword evidence="6 12" id="KW-0812">Transmembrane</keyword>
<keyword evidence="13" id="KW-0934">Plastid</keyword>
<evidence type="ECO:0000256" key="10">
    <source>
        <dbReference type="ARBA" id="ARBA00023136"/>
    </source>
</evidence>
<evidence type="ECO:0000313" key="13">
    <source>
        <dbReference type="EMBL" id="AST08757.1"/>
    </source>
</evidence>
<dbReference type="Pfam" id="PF03840">
    <property type="entry name" value="SecG"/>
    <property type="match status" value="1"/>
</dbReference>
<evidence type="ECO:0000256" key="12">
    <source>
        <dbReference type="SAM" id="Phobius"/>
    </source>
</evidence>
<accession>A0A2I4S6T9</accession>
<evidence type="ECO:0000256" key="11">
    <source>
        <dbReference type="ARBA" id="ARBA00025638"/>
    </source>
</evidence>